<protein>
    <submittedName>
        <fullName evidence="14">Acyl-CoA dehydrogenase/oxidase C-terminal domain-containing protein</fullName>
    </submittedName>
</protein>
<keyword evidence="4" id="KW-0285">Flavoprotein</keyword>
<feature type="domain" description="ACAD9/ACADV-like C-terminal" evidence="12">
    <location>
        <begin position="287"/>
        <end position="405"/>
    </location>
</feature>
<reference evidence="14" key="1">
    <citation type="submission" date="2022-11" db="UniProtKB">
        <authorList>
            <consortium name="WormBaseParasite"/>
        </authorList>
    </citation>
    <scope>IDENTIFICATION</scope>
</reference>
<dbReference type="InterPro" id="IPR036250">
    <property type="entry name" value="AcylCo_DH-like_C"/>
</dbReference>
<dbReference type="InterPro" id="IPR009075">
    <property type="entry name" value="AcylCo_DH/oxidase_C"/>
</dbReference>
<evidence type="ECO:0000256" key="4">
    <source>
        <dbReference type="ARBA" id="ARBA00022630"/>
    </source>
</evidence>
<comment type="catalytic activity">
    <reaction evidence="10">
        <text>tetracosanoyl-CoA + oxidized [electron-transfer flavoprotein] + H(+) = (2E)-tetracosenoyl-CoA + reduced [electron-transfer flavoprotein]</text>
        <dbReference type="Rhea" id="RHEA:47232"/>
        <dbReference type="Rhea" id="RHEA-COMP:10685"/>
        <dbReference type="Rhea" id="RHEA-COMP:10686"/>
        <dbReference type="ChEBI" id="CHEBI:15378"/>
        <dbReference type="ChEBI" id="CHEBI:57692"/>
        <dbReference type="ChEBI" id="CHEBI:58307"/>
        <dbReference type="ChEBI" id="CHEBI:65052"/>
        <dbReference type="ChEBI" id="CHEBI:74693"/>
    </reaction>
    <physiologicalReaction direction="left-to-right" evidence="10">
        <dbReference type="Rhea" id="RHEA:47233"/>
    </physiologicalReaction>
</comment>
<dbReference type="FunFam" id="1.20.140.10:FF:000008">
    <property type="entry name" value="acyl-CoA dehydrogenase family member 9, mitochondrial"/>
    <property type="match status" value="1"/>
</dbReference>
<feature type="domain" description="Acyl-CoA dehydrogenase/oxidase C-terminal" evidence="11">
    <location>
        <begin position="93"/>
        <end position="239"/>
    </location>
</feature>
<evidence type="ECO:0000256" key="6">
    <source>
        <dbReference type="ARBA" id="ARBA00022832"/>
    </source>
</evidence>
<keyword evidence="13" id="KW-1185">Reference proteome</keyword>
<dbReference type="PROSITE" id="PS00073">
    <property type="entry name" value="ACYL_COA_DH_2"/>
    <property type="match status" value="1"/>
</dbReference>
<evidence type="ECO:0000313" key="14">
    <source>
        <dbReference type="WBParaSite" id="jg5525"/>
    </source>
</evidence>
<dbReference type="GO" id="GO:0000062">
    <property type="term" value="F:fatty-acyl-CoA binding"/>
    <property type="evidence" value="ECO:0007669"/>
    <property type="project" value="TreeGrafter"/>
</dbReference>
<accession>A0A915EDI9</accession>
<evidence type="ECO:0000259" key="12">
    <source>
        <dbReference type="Pfam" id="PF21343"/>
    </source>
</evidence>
<sequence>MDALYTRLTRRLRKDVVCVEVSCRCGFQAIQTPCKEKDGSVKDKISAFVVERNFGGVTNGPPEKKMGIKGSNTAEVYFDNVRVPVENLIGEEGEGFKVAMNILNNGRFGLPAGCTGSMKYCIKKTIDHVNSRVQFGKKLREFGNVHEKLADMIVRHYVTESIVYMLASNMDAGVPEFQLEAAIAKVVASENAWHVCDEAIQLHGGMGFMRDCGLERVLRDLRIFRIFEGANDIMRMFVALTGMQHAGKHLQQLSKDIKSGSVTALFGEVRRRAFSDLGGDVSSAVDPSLKESGALLNGVIEKFGTSVQSLLSHHGRGITDRQYELLRVANAAIDIYSMVAVLSRASYAIANNSSGNVLHDQQIAQLFVGQASKRALASLKETDGSNTNETDLIGKIAVAVCDKQAMIQKHPINI</sequence>
<dbReference type="PANTHER" id="PTHR43884">
    <property type="entry name" value="ACYL-COA DEHYDROGENASE"/>
    <property type="match status" value="1"/>
</dbReference>
<evidence type="ECO:0000256" key="9">
    <source>
        <dbReference type="ARBA" id="ARBA00023098"/>
    </source>
</evidence>
<dbReference type="GO" id="GO:0006631">
    <property type="term" value="P:fatty acid metabolic process"/>
    <property type="evidence" value="ECO:0007669"/>
    <property type="project" value="UniProtKB-KW"/>
</dbReference>
<evidence type="ECO:0000256" key="5">
    <source>
        <dbReference type="ARBA" id="ARBA00022827"/>
    </source>
</evidence>
<dbReference type="InterPro" id="IPR046373">
    <property type="entry name" value="Acyl-CoA_Oxase/DH_mid-dom_sf"/>
</dbReference>
<dbReference type="PANTHER" id="PTHR43884:SF11">
    <property type="entry name" value="VERY LONG-CHAIN SPECIFIC ACYL-COA DEHYDROGENASE, MITOCHONDRIAL"/>
    <property type="match status" value="1"/>
</dbReference>
<keyword evidence="5" id="KW-0274">FAD</keyword>
<organism evidence="13 14">
    <name type="scientific">Ditylenchus dipsaci</name>
    <dbReference type="NCBI Taxonomy" id="166011"/>
    <lineage>
        <taxon>Eukaryota</taxon>
        <taxon>Metazoa</taxon>
        <taxon>Ecdysozoa</taxon>
        <taxon>Nematoda</taxon>
        <taxon>Chromadorea</taxon>
        <taxon>Rhabditida</taxon>
        <taxon>Tylenchina</taxon>
        <taxon>Tylenchomorpha</taxon>
        <taxon>Sphaerularioidea</taxon>
        <taxon>Anguinidae</taxon>
        <taxon>Anguininae</taxon>
        <taxon>Ditylenchus</taxon>
    </lineage>
</organism>
<comment type="pathway">
    <text evidence="2">Lipid metabolism; mitochondrial fatty acid beta-oxidation.</text>
</comment>
<dbReference type="Proteomes" id="UP000887574">
    <property type="component" value="Unplaced"/>
</dbReference>
<evidence type="ECO:0000256" key="2">
    <source>
        <dbReference type="ARBA" id="ARBA00005198"/>
    </source>
</evidence>
<dbReference type="SUPFAM" id="SSF56645">
    <property type="entry name" value="Acyl-CoA dehydrogenase NM domain-like"/>
    <property type="match status" value="1"/>
</dbReference>
<comment type="similarity">
    <text evidence="3">Belongs to the acyl-CoA dehydrogenase family.</text>
</comment>
<keyword evidence="8" id="KW-0560">Oxidoreductase</keyword>
<evidence type="ECO:0000313" key="13">
    <source>
        <dbReference type="Proteomes" id="UP000887574"/>
    </source>
</evidence>
<evidence type="ECO:0000259" key="11">
    <source>
        <dbReference type="Pfam" id="PF00441"/>
    </source>
</evidence>
<evidence type="ECO:0000256" key="8">
    <source>
        <dbReference type="ARBA" id="ARBA00023002"/>
    </source>
</evidence>
<evidence type="ECO:0000256" key="10">
    <source>
        <dbReference type="ARBA" id="ARBA00048086"/>
    </source>
</evidence>
<dbReference type="InterPro" id="IPR006089">
    <property type="entry name" value="Acyl-CoA_DH_CS"/>
</dbReference>
<name>A0A915EDI9_9BILA</name>
<dbReference type="WBParaSite" id="jg5525">
    <property type="protein sequence ID" value="jg5525"/>
    <property type="gene ID" value="jg5525"/>
</dbReference>
<evidence type="ECO:0000256" key="1">
    <source>
        <dbReference type="ARBA" id="ARBA00001974"/>
    </source>
</evidence>
<dbReference type="Gene3D" id="2.40.110.10">
    <property type="entry name" value="Butyryl-CoA Dehydrogenase, subunit A, domain 2"/>
    <property type="match status" value="1"/>
</dbReference>
<evidence type="ECO:0000256" key="3">
    <source>
        <dbReference type="ARBA" id="ARBA00009347"/>
    </source>
</evidence>
<dbReference type="SUPFAM" id="SSF47203">
    <property type="entry name" value="Acyl-CoA dehydrogenase C-terminal domain-like"/>
    <property type="match status" value="1"/>
</dbReference>
<dbReference type="Pfam" id="PF00441">
    <property type="entry name" value="Acyl-CoA_dh_1"/>
    <property type="match status" value="1"/>
</dbReference>
<dbReference type="InterPro" id="IPR009100">
    <property type="entry name" value="AcylCoA_DH/oxidase_NM_dom_sf"/>
</dbReference>
<keyword evidence="6" id="KW-0276">Fatty acid metabolism</keyword>
<dbReference type="Pfam" id="PF21343">
    <property type="entry name" value="ACAD9-ACADV_C"/>
    <property type="match status" value="1"/>
</dbReference>
<keyword evidence="9" id="KW-0443">Lipid metabolism</keyword>
<comment type="cofactor">
    <cofactor evidence="1">
        <name>FAD</name>
        <dbReference type="ChEBI" id="CHEBI:57692"/>
    </cofactor>
</comment>
<dbReference type="GO" id="GO:0017099">
    <property type="term" value="F:very-long-chain fatty acyl-CoA dehydrogenase activity"/>
    <property type="evidence" value="ECO:0007669"/>
    <property type="project" value="TreeGrafter"/>
</dbReference>
<proteinExistence type="inferred from homology"/>
<keyword evidence="7" id="KW-0809">Transit peptide</keyword>
<dbReference type="InterPro" id="IPR049448">
    <property type="entry name" value="ACAD9/ACADV-like_C"/>
</dbReference>
<dbReference type="AlphaFoldDB" id="A0A915EDI9"/>
<dbReference type="Gene3D" id="1.20.140.10">
    <property type="entry name" value="Butyryl-CoA Dehydrogenase, subunit A, domain 3"/>
    <property type="match status" value="2"/>
</dbReference>
<evidence type="ECO:0000256" key="7">
    <source>
        <dbReference type="ARBA" id="ARBA00022946"/>
    </source>
</evidence>